<dbReference type="GO" id="GO:0006032">
    <property type="term" value="P:chitin catabolic process"/>
    <property type="evidence" value="ECO:0007669"/>
    <property type="project" value="TreeGrafter"/>
</dbReference>
<dbReference type="InterPro" id="IPR029070">
    <property type="entry name" value="Chitinase_insertion_sf"/>
</dbReference>
<dbReference type="InterPro" id="IPR017853">
    <property type="entry name" value="GH"/>
</dbReference>
<keyword evidence="2" id="KW-0732">Signal</keyword>
<dbReference type="PANTHER" id="PTHR11177">
    <property type="entry name" value="CHITINASE"/>
    <property type="match status" value="1"/>
</dbReference>
<dbReference type="Pfam" id="PF00704">
    <property type="entry name" value="Glyco_hydro_18"/>
    <property type="match status" value="1"/>
</dbReference>
<name>A0A8S2NPY4_9BILA</name>
<evidence type="ECO:0000259" key="3">
    <source>
        <dbReference type="PROSITE" id="PS51910"/>
    </source>
</evidence>
<dbReference type="Gene3D" id="3.20.20.80">
    <property type="entry name" value="Glycosidases"/>
    <property type="match status" value="1"/>
</dbReference>
<proteinExistence type="predicted"/>
<feature type="signal peptide" evidence="2">
    <location>
        <begin position="1"/>
        <end position="24"/>
    </location>
</feature>
<dbReference type="EMBL" id="CAJOBI010008584">
    <property type="protein sequence ID" value="CAF4116667.1"/>
    <property type="molecule type" value="Genomic_DNA"/>
</dbReference>
<dbReference type="AlphaFoldDB" id="A0A8S2NPY4"/>
<evidence type="ECO:0000313" key="5">
    <source>
        <dbReference type="EMBL" id="CAF4116667.1"/>
    </source>
</evidence>
<dbReference type="FunFam" id="3.10.50.10:FF:000001">
    <property type="entry name" value="Chitinase 3-like 1"/>
    <property type="match status" value="1"/>
</dbReference>
<dbReference type="Gene3D" id="3.10.50.10">
    <property type="match status" value="1"/>
</dbReference>
<dbReference type="SUPFAM" id="SSF54556">
    <property type="entry name" value="Chitinase insertion domain"/>
    <property type="match status" value="1"/>
</dbReference>
<evidence type="ECO:0000256" key="1">
    <source>
        <dbReference type="ARBA" id="ARBA00023157"/>
    </source>
</evidence>
<dbReference type="SMART" id="SM00636">
    <property type="entry name" value="Glyco_18"/>
    <property type="match status" value="1"/>
</dbReference>
<evidence type="ECO:0000256" key="2">
    <source>
        <dbReference type="SAM" id="SignalP"/>
    </source>
</evidence>
<dbReference type="InterPro" id="IPR001223">
    <property type="entry name" value="Glyco_hydro18_cat"/>
</dbReference>
<dbReference type="Proteomes" id="UP000676336">
    <property type="component" value="Unassembled WGS sequence"/>
</dbReference>
<keyword evidence="1" id="KW-1015">Disulfide bond</keyword>
<dbReference type="GO" id="GO:0005576">
    <property type="term" value="C:extracellular region"/>
    <property type="evidence" value="ECO:0007669"/>
    <property type="project" value="TreeGrafter"/>
</dbReference>
<sequence>MIPHCSNFVIYLWFSCVLINISIAQQYPRPRRLCVNRKNPSQYYPCALNYIGIKSWSIYQCPDQLLFDETLQKCYAKATPLSRRLDQRTLLSSLDNSLYEQINNLLRSNSIFQEEEQTTTIKPFWNDRSMNNGGVFWANGYPLMRLNNQPLFQSTPSLNSRLSYFSQQYPYPAPVSEDYSSDFHGAWQNHTGLNAPLYRRYDETADEAMFNQDFGMSIWLKNGAPAHKLVLGIPLFSRTFLLARADDHDLRSPTIGNGTEGPYTRSAGFLSYFEACVFQMDPQWKKRAVPDGSESGYMYKDRDWISYDTLENVKKRAAYVVANHFGGLFAWSLDMDDFNGAFCNNGTYPFIKNSLSLLPTHLSSYL</sequence>
<gene>
    <name evidence="4" type="ORF">BYL167_LOCUS14357</name>
    <name evidence="5" type="ORF">SMN809_LOCUS18073</name>
</gene>
<comment type="caution">
    <text evidence="4">The sequence shown here is derived from an EMBL/GenBank/DDBJ whole genome shotgun (WGS) entry which is preliminary data.</text>
</comment>
<dbReference type="GO" id="GO:0005975">
    <property type="term" value="P:carbohydrate metabolic process"/>
    <property type="evidence" value="ECO:0007669"/>
    <property type="project" value="InterPro"/>
</dbReference>
<reference evidence="4" key="1">
    <citation type="submission" date="2021-02" db="EMBL/GenBank/DDBJ databases">
        <authorList>
            <person name="Nowell W R."/>
        </authorList>
    </citation>
    <scope>NUCLEOTIDE SEQUENCE</scope>
</reference>
<dbReference type="Proteomes" id="UP000681967">
    <property type="component" value="Unassembled WGS sequence"/>
</dbReference>
<dbReference type="SUPFAM" id="SSF51445">
    <property type="entry name" value="(Trans)glycosidases"/>
    <property type="match status" value="1"/>
</dbReference>
<feature type="chain" id="PRO_5035647137" description="GH18 domain-containing protein" evidence="2">
    <location>
        <begin position="25"/>
        <end position="366"/>
    </location>
</feature>
<dbReference type="GO" id="GO:0004568">
    <property type="term" value="F:chitinase activity"/>
    <property type="evidence" value="ECO:0007669"/>
    <property type="project" value="TreeGrafter"/>
</dbReference>
<dbReference type="InterPro" id="IPR050314">
    <property type="entry name" value="Glycosyl_Hydrlase_18"/>
</dbReference>
<dbReference type="PROSITE" id="PS51910">
    <property type="entry name" value="GH18_2"/>
    <property type="match status" value="1"/>
</dbReference>
<accession>A0A8S2NPY4</accession>
<evidence type="ECO:0000313" key="4">
    <source>
        <dbReference type="EMBL" id="CAF4013401.1"/>
    </source>
</evidence>
<dbReference type="GO" id="GO:0008061">
    <property type="term" value="F:chitin binding"/>
    <property type="evidence" value="ECO:0007669"/>
    <property type="project" value="InterPro"/>
</dbReference>
<evidence type="ECO:0000313" key="6">
    <source>
        <dbReference type="Proteomes" id="UP000681967"/>
    </source>
</evidence>
<dbReference type="EMBL" id="CAJOBH010005105">
    <property type="protein sequence ID" value="CAF4013401.1"/>
    <property type="molecule type" value="Genomic_DNA"/>
</dbReference>
<dbReference type="PANTHER" id="PTHR11177:SF317">
    <property type="entry name" value="CHITINASE 12-RELATED"/>
    <property type="match status" value="1"/>
</dbReference>
<feature type="domain" description="GH18" evidence="3">
    <location>
        <begin position="182"/>
        <end position="361"/>
    </location>
</feature>
<dbReference type="InterPro" id="IPR011583">
    <property type="entry name" value="Chitinase_II/V-like_cat"/>
</dbReference>
<organism evidence="4 6">
    <name type="scientific">Rotaria magnacalcarata</name>
    <dbReference type="NCBI Taxonomy" id="392030"/>
    <lineage>
        <taxon>Eukaryota</taxon>
        <taxon>Metazoa</taxon>
        <taxon>Spiralia</taxon>
        <taxon>Gnathifera</taxon>
        <taxon>Rotifera</taxon>
        <taxon>Eurotatoria</taxon>
        <taxon>Bdelloidea</taxon>
        <taxon>Philodinida</taxon>
        <taxon>Philodinidae</taxon>
        <taxon>Rotaria</taxon>
    </lineage>
</organism>
<protein>
    <recommendedName>
        <fullName evidence="3">GH18 domain-containing protein</fullName>
    </recommendedName>
</protein>